<evidence type="ECO:0000313" key="4">
    <source>
        <dbReference type="EMBL" id="RFN58065.1"/>
    </source>
</evidence>
<dbReference type="Gene3D" id="2.160.20.120">
    <property type="match status" value="1"/>
</dbReference>
<evidence type="ECO:0000313" key="5">
    <source>
        <dbReference type="Proteomes" id="UP000261082"/>
    </source>
</evidence>
<keyword evidence="2" id="KW-0732">Signal</keyword>
<proteinExistence type="predicted"/>
<dbReference type="OrthoDB" id="5585143at2"/>
<dbReference type="Pfam" id="PF10988">
    <property type="entry name" value="DUF2807"/>
    <property type="match status" value="1"/>
</dbReference>
<dbReference type="AlphaFoldDB" id="A0A3E1Q7F9"/>
<evidence type="ECO:0000256" key="2">
    <source>
        <dbReference type="SAM" id="SignalP"/>
    </source>
</evidence>
<evidence type="ECO:0000259" key="3">
    <source>
        <dbReference type="Pfam" id="PF10988"/>
    </source>
</evidence>
<feature type="chain" id="PRO_5017684820" evidence="2">
    <location>
        <begin position="24"/>
        <end position="244"/>
    </location>
</feature>
<accession>A0A3E1Q7F9</accession>
<dbReference type="Proteomes" id="UP000261082">
    <property type="component" value="Unassembled WGS sequence"/>
</dbReference>
<protein>
    <submittedName>
        <fullName evidence="4">DUF2807 domain-containing protein</fullName>
    </submittedName>
</protein>
<comment type="caution">
    <text evidence="4">The sequence shown here is derived from an EMBL/GenBank/DDBJ whole genome shotgun (WGS) entry which is preliminary data.</text>
</comment>
<sequence length="244" mass="25606">MKTLTKSILIVFLLSITTQQAIAQNWNNSKVKGNGNVTTKTVSTGDYDNIHVTGSMDVTFVSGKEGSITVSTDNNIHEHLDISTSGNTLTISVKKGHSISTKKGIDIIVPFQDLSEVKLVGSGDITSTKKIKTNNFETSLIGSGDIILNVESSSLNAKIVGSGDMKLNGSTSDFELKLSGSGDFDGRNFEANATEVYISGSGDATVSAKQSIKARVNGSGDISYKGNPSKSDTKVLGSGSIKSM</sequence>
<feature type="domain" description="Putative auto-transporter adhesin head GIN" evidence="3">
    <location>
        <begin position="46"/>
        <end position="228"/>
    </location>
</feature>
<reference evidence="4 5" key="1">
    <citation type="journal article" date="2007" name="Int. J. Syst. Evol. Microbiol.">
        <title>Marixanthomonas ophiurae gen. nov., sp. nov., a marine bacterium of the family Flavobacteriaceae isolated from a deep-sea brittle star.</title>
        <authorList>
            <person name="Romanenko L.A."/>
            <person name="Uchino M."/>
            <person name="Frolova G.M."/>
            <person name="Mikhailov V.V."/>
        </authorList>
    </citation>
    <scope>NUCLEOTIDE SEQUENCE [LARGE SCALE GENOMIC DNA]</scope>
    <source>
        <strain evidence="4 5">KMM 3046</strain>
    </source>
</reference>
<keyword evidence="5" id="KW-1185">Reference proteome</keyword>
<organism evidence="4 5">
    <name type="scientific">Marixanthomonas ophiurae</name>
    <dbReference type="NCBI Taxonomy" id="387659"/>
    <lineage>
        <taxon>Bacteria</taxon>
        <taxon>Pseudomonadati</taxon>
        <taxon>Bacteroidota</taxon>
        <taxon>Flavobacteriia</taxon>
        <taxon>Flavobacteriales</taxon>
        <taxon>Flavobacteriaceae</taxon>
        <taxon>Marixanthomonas</taxon>
    </lineage>
</organism>
<feature type="signal peptide" evidence="2">
    <location>
        <begin position="1"/>
        <end position="23"/>
    </location>
</feature>
<dbReference type="EMBL" id="QVID01000002">
    <property type="protein sequence ID" value="RFN58065.1"/>
    <property type="molecule type" value="Genomic_DNA"/>
</dbReference>
<gene>
    <name evidence="4" type="ORF">DZ858_12565</name>
</gene>
<dbReference type="PANTHER" id="PTHR39200">
    <property type="entry name" value="HYPOTHETICAL EXPORTED PROTEIN"/>
    <property type="match status" value="1"/>
</dbReference>
<evidence type="ECO:0000256" key="1">
    <source>
        <dbReference type="SAM" id="MobiDB-lite"/>
    </source>
</evidence>
<name>A0A3E1Q7F9_9FLAO</name>
<dbReference type="PANTHER" id="PTHR39200:SF1">
    <property type="entry name" value="AUTO-TRANSPORTER ADHESIN HEAD GIN DOMAIN-CONTAINING PROTEIN-RELATED"/>
    <property type="match status" value="1"/>
</dbReference>
<dbReference type="RefSeq" id="WP_117160015.1">
    <property type="nucleotide sequence ID" value="NZ_QVID01000002.1"/>
</dbReference>
<feature type="region of interest" description="Disordered" evidence="1">
    <location>
        <begin position="223"/>
        <end position="244"/>
    </location>
</feature>
<dbReference type="InterPro" id="IPR021255">
    <property type="entry name" value="DUF2807"/>
</dbReference>